<keyword evidence="3" id="KW-1185">Reference proteome</keyword>
<evidence type="ECO:0000313" key="3">
    <source>
        <dbReference type="Proteomes" id="UP000265520"/>
    </source>
</evidence>
<reference evidence="2 3" key="1">
    <citation type="journal article" date="2018" name="Front. Plant Sci.">
        <title>Red Clover (Trifolium pratense) and Zigzag Clover (T. medium) - A Picture of Genomic Similarities and Differences.</title>
        <authorList>
            <person name="Dluhosova J."/>
            <person name="Istvanek J."/>
            <person name="Nedelnik J."/>
            <person name="Repkova J."/>
        </authorList>
    </citation>
    <scope>NUCLEOTIDE SEQUENCE [LARGE SCALE GENOMIC DNA]</scope>
    <source>
        <strain evidence="3">cv. 10/8</strain>
        <tissue evidence="2">Leaf</tissue>
    </source>
</reference>
<dbReference type="Proteomes" id="UP000265520">
    <property type="component" value="Unassembled WGS sequence"/>
</dbReference>
<comment type="caution">
    <text evidence="2">The sequence shown here is derived from an EMBL/GenBank/DDBJ whole genome shotgun (WGS) entry which is preliminary data.</text>
</comment>
<accession>A0A392U0T6</accession>
<feature type="region of interest" description="Disordered" evidence="1">
    <location>
        <begin position="1"/>
        <end position="41"/>
    </location>
</feature>
<organism evidence="2 3">
    <name type="scientific">Trifolium medium</name>
    <dbReference type="NCBI Taxonomy" id="97028"/>
    <lineage>
        <taxon>Eukaryota</taxon>
        <taxon>Viridiplantae</taxon>
        <taxon>Streptophyta</taxon>
        <taxon>Embryophyta</taxon>
        <taxon>Tracheophyta</taxon>
        <taxon>Spermatophyta</taxon>
        <taxon>Magnoliopsida</taxon>
        <taxon>eudicotyledons</taxon>
        <taxon>Gunneridae</taxon>
        <taxon>Pentapetalae</taxon>
        <taxon>rosids</taxon>
        <taxon>fabids</taxon>
        <taxon>Fabales</taxon>
        <taxon>Fabaceae</taxon>
        <taxon>Papilionoideae</taxon>
        <taxon>50 kb inversion clade</taxon>
        <taxon>NPAAA clade</taxon>
        <taxon>Hologalegina</taxon>
        <taxon>IRL clade</taxon>
        <taxon>Trifolieae</taxon>
        <taxon>Trifolium</taxon>
    </lineage>
</organism>
<sequence length="41" mass="4220">DAEQHQGGLRRGGRVRHAPTYGTGGHLGDGGGHGRGRARDS</sequence>
<name>A0A392U0T6_9FABA</name>
<dbReference type="AlphaFoldDB" id="A0A392U0T6"/>
<evidence type="ECO:0000313" key="2">
    <source>
        <dbReference type="EMBL" id="MCI66006.1"/>
    </source>
</evidence>
<feature type="compositionally biased region" description="Gly residues" evidence="1">
    <location>
        <begin position="22"/>
        <end position="33"/>
    </location>
</feature>
<feature type="non-terminal residue" evidence="2">
    <location>
        <position position="1"/>
    </location>
</feature>
<dbReference type="EMBL" id="LXQA010686779">
    <property type="protein sequence ID" value="MCI66006.1"/>
    <property type="molecule type" value="Genomic_DNA"/>
</dbReference>
<feature type="non-terminal residue" evidence="2">
    <location>
        <position position="41"/>
    </location>
</feature>
<proteinExistence type="predicted"/>
<protein>
    <submittedName>
        <fullName evidence="2">Uncharacterized protein</fullName>
    </submittedName>
</protein>
<evidence type="ECO:0000256" key="1">
    <source>
        <dbReference type="SAM" id="MobiDB-lite"/>
    </source>
</evidence>